<gene>
    <name evidence="2" type="ordered locus">Arad_9986</name>
</gene>
<dbReference type="InterPro" id="IPR023562">
    <property type="entry name" value="ClpP/TepA"/>
</dbReference>
<dbReference type="Proteomes" id="UP000001600">
    <property type="component" value="Chromosome 2"/>
</dbReference>
<dbReference type="eggNOG" id="COG0740">
    <property type="taxonomic scope" value="Bacteria"/>
</dbReference>
<dbReference type="GO" id="GO:0006508">
    <property type="term" value="P:proteolysis"/>
    <property type="evidence" value="ECO:0007669"/>
    <property type="project" value="InterPro"/>
</dbReference>
<protein>
    <recommendedName>
        <fullName evidence="4">ATP-dependent Clp protease proteolytic subunit</fullName>
    </recommendedName>
</protein>
<dbReference type="RefSeq" id="WP_015918153.1">
    <property type="nucleotide sequence ID" value="NC_011983.1"/>
</dbReference>
<dbReference type="GO" id="GO:0004252">
    <property type="term" value="F:serine-type endopeptidase activity"/>
    <property type="evidence" value="ECO:0007669"/>
    <property type="project" value="InterPro"/>
</dbReference>
<evidence type="ECO:0000313" key="2">
    <source>
        <dbReference type="EMBL" id="ACM30903.1"/>
    </source>
</evidence>
<dbReference type="AlphaFoldDB" id="B9JMF2"/>
<dbReference type="SUPFAM" id="SSF52096">
    <property type="entry name" value="ClpP/crotonase"/>
    <property type="match status" value="1"/>
</dbReference>
<dbReference type="STRING" id="311403.Arad_9986"/>
<evidence type="ECO:0000256" key="1">
    <source>
        <dbReference type="ARBA" id="ARBA00007039"/>
    </source>
</evidence>
<accession>B9JMF2</accession>
<dbReference type="InterPro" id="IPR029045">
    <property type="entry name" value="ClpP/crotonase-like_dom_sf"/>
</dbReference>
<dbReference type="Pfam" id="PF00574">
    <property type="entry name" value="CLP_protease"/>
    <property type="match status" value="1"/>
</dbReference>
<comment type="similarity">
    <text evidence="1">Belongs to the peptidase S14 family.</text>
</comment>
<evidence type="ECO:0000313" key="3">
    <source>
        <dbReference type="Proteomes" id="UP000001600"/>
    </source>
</evidence>
<sequence>MTRLIELGAHDGPVLESENGCIIKHAHEPKSQMLRPAARYRLLISLPIGSNVTVAWGRASCRNDDSLQGLSDMSAILNRRDVCFGLSALAVGTLKPKFVFAEEKANANVTSTAYLYFSQQIDDKSTLELTGGLINLRSQGYKTIYLMINSAGGDISSGISLYHLLCSLDVTINTYAISNVESAAILLFLAGKERVANKESIFAFHSGRLSFNNEKLTPDEINERYTALQNDDDRMKEIYKERLSISDKQYGDLLGSQLRFVRASEALNIGLATRIGEIGMQPHDGLYFVQSSAGK</sequence>
<dbReference type="InterPro" id="IPR001907">
    <property type="entry name" value="ClpP"/>
</dbReference>
<reference evidence="2 3" key="1">
    <citation type="journal article" date="2009" name="J. Bacteriol.">
        <title>Genome sequences of three Agrobacterium biovars help elucidate the evolution of multichromosome genomes in bacteria.</title>
        <authorList>
            <person name="Slater S.C."/>
            <person name="Goldman B.S."/>
            <person name="Goodner B."/>
            <person name="Setubal J.C."/>
            <person name="Farrand S.K."/>
            <person name="Nester E.W."/>
            <person name="Burr T.J."/>
            <person name="Banta L."/>
            <person name="Dickerman A.W."/>
            <person name="Paulsen I."/>
            <person name="Otten L."/>
            <person name="Suen G."/>
            <person name="Welch R."/>
            <person name="Almeida N.F."/>
            <person name="Arnold F."/>
            <person name="Burton O.T."/>
            <person name="Du Z."/>
            <person name="Ewing A."/>
            <person name="Godsy E."/>
            <person name="Heisel S."/>
            <person name="Houmiel K.L."/>
            <person name="Jhaveri J."/>
            <person name="Lu J."/>
            <person name="Miller N.M."/>
            <person name="Norton S."/>
            <person name="Chen Q."/>
            <person name="Phoolcharoen W."/>
            <person name="Ohlin V."/>
            <person name="Ondrusek D."/>
            <person name="Pride N."/>
            <person name="Stricklin S.L."/>
            <person name="Sun J."/>
            <person name="Wheeler C."/>
            <person name="Wilson L."/>
            <person name="Zhu H."/>
            <person name="Wood D.W."/>
        </authorList>
    </citation>
    <scope>NUCLEOTIDE SEQUENCE [LARGE SCALE GENOMIC DNA]</scope>
    <source>
        <strain evidence="3">K84 / ATCC BAA-868</strain>
    </source>
</reference>
<name>B9JMF2_RHIR8</name>
<evidence type="ECO:0008006" key="4">
    <source>
        <dbReference type="Google" id="ProtNLM"/>
    </source>
</evidence>
<dbReference type="PRINTS" id="PR00127">
    <property type="entry name" value="CLPPROTEASEP"/>
</dbReference>
<dbReference type="EMBL" id="CP000629">
    <property type="protein sequence ID" value="ACM30903.1"/>
    <property type="molecule type" value="Genomic_DNA"/>
</dbReference>
<dbReference type="Gene3D" id="3.90.226.10">
    <property type="entry name" value="2-enoyl-CoA Hydratase, Chain A, domain 1"/>
    <property type="match status" value="1"/>
</dbReference>
<dbReference type="HOGENOM" id="CLU_942117_0_0_5"/>
<dbReference type="GO" id="GO:0004176">
    <property type="term" value="F:ATP-dependent peptidase activity"/>
    <property type="evidence" value="ECO:0007669"/>
    <property type="project" value="InterPro"/>
</dbReference>
<dbReference type="KEGG" id="ara:Arad_9986"/>
<proteinExistence type="inferred from homology"/>
<organism evidence="2 3">
    <name type="scientific">Rhizobium rhizogenes (strain K84 / ATCC BAA-868)</name>
    <name type="common">Agrobacterium radiobacter</name>
    <dbReference type="NCBI Taxonomy" id="311403"/>
    <lineage>
        <taxon>Bacteria</taxon>
        <taxon>Pseudomonadati</taxon>
        <taxon>Pseudomonadota</taxon>
        <taxon>Alphaproteobacteria</taxon>
        <taxon>Hyphomicrobiales</taxon>
        <taxon>Rhizobiaceae</taxon>
        <taxon>Rhizobium/Agrobacterium group</taxon>
        <taxon>Rhizobium</taxon>
    </lineage>
</organism>